<keyword evidence="2" id="KW-1185">Reference proteome</keyword>
<accession>A0ABN8HV82</accession>
<gene>
    <name evidence="1" type="ORF">IPOD504_LOCUS1943</name>
</gene>
<sequence>MLLAIKYSFWQEQMSATNEFAVTLTMGMARAVIALELRDASAAVDYNCADRADPIPVTNRPRTPTDALRPIHFRA</sequence>
<organism evidence="1 2">
    <name type="scientific">Iphiclides podalirius</name>
    <name type="common">scarce swallowtail</name>
    <dbReference type="NCBI Taxonomy" id="110791"/>
    <lineage>
        <taxon>Eukaryota</taxon>
        <taxon>Metazoa</taxon>
        <taxon>Ecdysozoa</taxon>
        <taxon>Arthropoda</taxon>
        <taxon>Hexapoda</taxon>
        <taxon>Insecta</taxon>
        <taxon>Pterygota</taxon>
        <taxon>Neoptera</taxon>
        <taxon>Endopterygota</taxon>
        <taxon>Lepidoptera</taxon>
        <taxon>Glossata</taxon>
        <taxon>Ditrysia</taxon>
        <taxon>Papilionoidea</taxon>
        <taxon>Papilionidae</taxon>
        <taxon>Papilioninae</taxon>
        <taxon>Iphiclides</taxon>
    </lineage>
</organism>
<evidence type="ECO:0000313" key="1">
    <source>
        <dbReference type="EMBL" id="CAH2039745.1"/>
    </source>
</evidence>
<feature type="non-terminal residue" evidence="1">
    <location>
        <position position="1"/>
    </location>
</feature>
<reference evidence="1" key="1">
    <citation type="submission" date="2022-03" db="EMBL/GenBank/DDBJ databases">
        <authorList>
            <person name="Martin H S."/>
        </authorList>
    </citation>
    <scope>NUCLEOTIDE SEQUENCE</scope>
</reference>
<dbReference type="Proteomes" id="UP000837857">
    <property type="component" value="Chromosome 11"/>
</dbReference>
<protein>
    <submittedName>
        <fullName evidence="1">Uncharacterized protein</fullName>
    </submittedName>
</protein>
<evidence type="ECO:0000313" key="2">
    <source>
        <dbReference type="Proteomes" id="UP000837857"/>
    </source>
</evidence>
<name>A0ABN8HV82_9NEOP</name>
<dbReference type="EMBL" id="OW152823">
    <property type="protein sequence ID" value="CAH2039745.1"/>
    <property type="molecule type" value="Genomic_DNA"/>
</dbReference>
<proteinExistence type="predicted"/>